<dbReference type="AlphaFoldDB" id="A0A9Q3BWD6"/>
<proteinExistence type="predicted"/>
<protein>
    <submittedName>
        <fullName evidence="1">Uncharacterized protein</fullName>
    </submittedName>
</protein>
<evidence type="ECO:0000313" key="1">
    <source>
        <dbReference type="EMBL" id="MBW0472056.1"/>
    </source>
</evidence>
<evidence type="ECO:0000313" key="2">
    <source>
        <dbReference type="Proteomes" id="UP000765509"/>
    </source>
</evidence>
<sequence>MPESQKLPNLSALKMEQNNQLVARADKQAKMLHQFSLIAERIQTCLTIDSGNFNAWSRSMTNTWADCFMGDTEYFSSNECDNDYQRNLIAMSFLQHSIERILFDPADHSNNHTNHAITVGEAIEAIENQIGAIDSNLITTLSLFFSAPQLHDQITNALDTRLAANPLLTIHSEDILEIFCQITSKCGKNNNDGSIHLSRINTQ</sequence>
<dbReference type="Proteomes" id="UP000765509">
    <property type="component" value="Unassembled WGS sequence"/>
</dbReference>
<comment type="caution">
    <text evidence="1">The sequence shown here is derived from an EMBL/GenBank/DDBJ whole genome shotgun (WGS) entry which is preliminary data.</text>
</comment>
<organism evidence="1 2">
    <name type="scientific">Austropuccinia psidii MF-1</name>
    <dbReference type="NCBI Taxonomy" id="1389203"/>
    <lineage>
        <taxon>Eukaryota</taxon>
        <taxon>Fungi</taxon>
        <taxon>Dikarya</taxon>
        <taxon>Basidiomycota</taxon>
        <taxon>Pucciniomycotina</taxon>
        <taxon>Pucciniomycetes</taxon>
        <taxon>Pucciniales</taxon>
        <taxon>Sphaerophragmiaceae</taxon>
        <taxon>Austropuccinia</taxon>
    </lineage>
</organism>
<keyword evidence="2" id="KW-1185">Reference proteome</keyword>
<accession>A0A9Q3BWD6</accession>
<gene>
    <name evidence="1" type="ORF">O181_011771</name>
</gene>
<reference evidence="1" key="1">
    <citation type="submission" date="2021-03" db="EMBL/GenBank/DDBJ databases">
        <title>Draft genome sequence of rust myrtle Austropuccinia psidii MF-1, a brazilian biotype.</title>
        <authorList>
            <person name="Quecine M.C."/>
            <person name="Pachon D.M.R."/>
            <person name="Bonatelli M.L."/>
            <person name="Correr F.H."/>
            <person name="Franceschini L.M."/>
            <person name="Leite T.F."/>
            <person name="Margarido G.R.A."/>
            <person name="Almeida C.A."/>
            <person name="Ferrarezi J.A."/>
            <person name="Labate C.A."/>
        </authorList>
    </citation>
    <scope>NUCLEOTIDE SEQUENCE</scope>
    <source>
        <strain evidence="1">MF-1</strain>
    </source>
</reference>
<dbReference type="EMBL" id="AVOT02002954">
    <property type="protein sequence ID" value="MBW0472056.1"/>
    <property type="molecule type" value="Genomic_DNA"/>
</dbReference>
<name>A0A9Q3BWD6_9BASI</name>